<dbReference type="InterPro" id="IPR029026">
    <property type="entry name" value="tRNA_m1G_MTases_N"/>
</dbReference>
<name>A0A0N4U7M2_DRAME</name>
<dbReference type="STRING" id="318479.A0A0N4U7M2"/>
<reference evidence="2 4" key="2">
    <citation type="submission" date="2018-11" db="EMBL/GenBank/DDBJ databases">
        <authorList>
            <consortium name="Pathogen Informatics"/>
        </authorList>
    </citation>
    <scope>NUCLEOTIDE SEQUENCE [LARGE SCALE GENOMIC DNA]</scope>
</reference>
<organism evidence="3 5">
    <name type="scientific">Dracunculus medinensis</name>
    <name type="common">Guinea worm</name>
    <dbReference type="NCBI Taxonomy" id="318479"/>
    <lineage>
        <taxon>Eukaryota</taxon>
        <taxon>Metazoa</taxon>
        <taxon>Ecdysozoa</taxon>
        <taxon>Nematoda</taxon>
        <taxon>Chromadorea</taxon>
        <taxon>Rhabditida</taxon>
        <taxon>Spirurina</taxon>
        <taxon>Dracunculoidea</taxon>
        <taxon>Dracunculidae</taxon>
        <taxon>Dracunculus</taxon>
    </lineage>
</organism>
<dbReference type="InterPro" id="IPR029028">
    <property type="entry name" value="Alpha/beta_knot_MTases"/>
</dbReference>
<dbReference type="Pfam" id="PF02598">
    <property type="entry name" value="Methyltrn_RNA_3"/>
    <property type="match status" value="1"/>
</dbReference>
<dbReference type="EMBL" id="UYYG01001159">
    <property type="protein sequence ID" value="VDN57178.1"/>
    <property type="molecule type" value="Genomic_DNA"/>
</dbReference>
<evidence type="ECO:0000256" key="1">
    <source>
        <dbReference type="ARBA" id="ARBA00009841"/>
    </source>
</evidence>
<dbReference type="InterPro" id="IPR003750">
    <property type="entry name" value="Put_MeTrfase-C9orf114-like"/>
</dbReference>
<comment type="similarity">
    <text evidence="1">Belongs to the class IV-like SAM-binding methyltransferase superfamily.</text>
</comment>
<accession>A0A0N4U7M2</accession>
<dbReference type="InterPro" id="IPR012340">
    <property type="entry name" value="NA-bd_OB-fold"/>
</dbReference>
<evidence type="ECO:0000313" key="4">
    <source>
        <dbReference type="Proteomes" id="UP000274756"/>
    </source>
</evidence>
<evidence type="ECO:0000313" key="2">
    <source>
        <dbReference type="EMBL" id="VDN57178.1"/>
    </source>
</evidence>
<protein>
    <submittedName>
        <fullName evidence="5">Methyltransferase C9orf114</fullName>
    </submittedName>
</protein>
<proteinExistence type="inferred from homology"/>
<dbReference type="Proteomes" id="UP000274756">
    <property type="component" value="Unassembled WGS sequence"/>
</dbReference>
<gene>
    <name evidence="2" type="ORF">DME_LOCUS7151</name>
</gene>
<dbReference type="Proteomes" id="UP000038040">
    <property type="component" value="Unplaced"/>
</dbReference>
<dbReference type="PANTHER" id="PTHR12150">
    <property type="entry name" value="CLASS IV SAM-BINDING METHYLTRANSFERASE-RELATED"/>
    <property type="match status" value="1"/>
</dbReference>
<sequence>MKIISRFLLSQYIFILGKFYKLSIALPGSILNNAQTMELRTYLAGQIARAAAIFCVDEIIIFDDTARMTSEFVFWFEIFFTKYTYFSGSWIGSTSIQQGLECNFQLAKILEYLECPQYLRKAAFPLQNALKYCGILNPLDSIHHLRQDDLHMPYREGIVLDKPVKKGRGPFCYVGLKKEVQLDSEINLPPGTRVTVKIADFSSEMKNFRGSLTSPAKIRSEAGLYWGYKVHLALSLNDAVHVKRYDVIIGTSDKGDPIEKFTLPLGEKNDILIVFGGLEGLEAAIDADESIETNDPAQFFDFYLNAVPDQGSRTIRTEEAIPISLTALKMKLDS</sequence>
<dbReference type="CDD" id="cd18086">
    <property type="entry name" value="HsC9orf114-like"/>
    <property type="match status" value="1"/>
</dbReference>
<keyword evidence="4" id="KW-1185">Reference proteome</keyword>
<dbReference type="SUPFAM" id="SSF50249">
    <property type="entry name" value="Nucleic acid-binding proteins"/>
    <property type="match status" value="1"/>
</dbReference>
<dbReference type="Gene3D" id="2.40.50.140">
    <property type="entry name" value="Nucleic acid-binding proteins"/>
    <property type="match status" value="1"/>
</dbReference>
<dbReference type="SUPFAM" id="SSF75217">
    <property type="entry name" value="alpha/beta knot"/>
    <property type="match status" value="1"/>
</dbReference>
<dbReference type="Gene3D" id="3.40.1280.10">
    <property type="match status" value="1"/>
</dbReference>
<dbReference type="PANTHER" id="PTHR12150:SF13">
    <property type="entry name" value="METHYLTRANSFERASE C9ORF114-RELATED"/>
    <property type="match status" value="1"/>
</dbReference>
<dbReference type="OrthoDB" id="361029at2759"/>
<evidence type="ECO:0000313" key="5">
    <source>
        <dbReference type="WBParaSite" id="DME_0000299201-mRNA-1"/>
    </source>
</evidence>
<evidence type="ECO:0000313" key="3">
    <source>
        <dbReference type="Proteomes" id="UP000038040"/>
    </source>
</evidence>
<dbReference type="WBParaSite" id="DME_0000299201-mRNA-1">
    <property type="protein sequence ID" value="DME_0000299201-mRNA-1"/>
    <property type="gene ID" value="DME_0000299201"/>
</dbReference>
<dbReference type="AlphaFoldDB" id="A0A0N4U7M2"/>
<reference evidence="5" key="1">
    <citation type="submission" date="2017-02" db="UniProtKB">
        <authorList>
            <consortium name="WormBaseParasite"/>
        </authorList>
    </citation>
    <scope>IDENTIFICATION</scope>
</reference>